<comment type="caution">
    <text evidence="1">The sequence shown here is derived from an EMBL/GenBank/DDBJ whole genome shotgun (WGS) entry which is preliminary data.</text>
</comment>
<evidence type="ECO:0000313" key="1">
    <source>
        <dbReference type="EMBL" id="MBC1501800.1"/>
    </source>
</evidence>
<evidence type="ECO:0000313" key="2">
    <source>
        <dbReference type="Proteomes" id="UP000564536"/>
    </source>
</evidence>
<dbReference type="InterPro" id="IPR013324">
    <property type="entry name" value="RNA_pol_sigma_r3/r4-like"/>
</dbReference>
<protein>
    <recommendedName>
        <fullName evidence="3">Transcriptional regulator</fullName>
    </recommendedName>
</protein>
<dbReference type="NCBIfam" id="TIGR01636">
    <property type="entry name" value="phage_rinA"/>
    <property type="match status" value="1"/>
</dbReference>
<proteinExistence type="predicted"/>
<sequence>MATATKNMPKEIYHYIEHEIMNYPRMLERINELTQYLTRENNPKTAPCDTLHLDIRIERLTTVVKCIESVIQTLNSLGDPYQEFIKLRYWYTNSNSTMEGIAQKIHVSRRTAYNMQNRIVHMVASELGEWN</sequence>
<gene>
    <name evidence="1" type="ORF">HB943_14455</name>
</gene>
<dbReference type="AlphaFoldDB" id="A0A841Z9C5"/>
<reference evidence="1 2" key="1">
    <citation type="submission" date="2020-03" db="EMBL/GenBank/DDBJ databases">
        <title>Soil Listeria distribution.</title>
        <authorList>
            <person name="Liao J."/>
            <person name="Wiedmann M."/>
        </authorList>
    </citation>
    <scope>NUCLEOTIDE SEQUENCE [LARGE SCALE GENOMIC DNA]</scope>
    <source>
        <strain evidence="1 2">FSL L7-1523</strain>
    </source>
</reference>
<dbReference type="InterPro" id="IPR006523">
    <property type="entry name" value="RinA"/>
</dbReference>
<name>A0A841Z9C5_9LIST</name>
<evidence type="ECO:0008006" key="3">
    <source>
        <dbReference type="Google" id="ProtNLM"/>
    </source>
</evidence>
<organism evidence="1 2">
    <name type="scientific">Listeria weihenstephanensis</name>
    <dbReference type="NCBI Taxonomy" id="1006155"/>
    <lineage>
        <taxon>Bacteria</taxon>
        <taxon>Bacillati</taxon>
        <taxon>Bacillota</taxon>
        <taxon>Bacilli</taxon>
        <taxon>Bacillales</taxon>
        <taxon>Listeriaceae</taxon>
        <taxon>Listeria</taxon>
    </lineage>
</organism>
<dbReference type="Proteomes" id="UP000564536">
    <property type="component" value="Unassembled WGS sequence"/>
</dbReference>
<dbReference type="RefSeq" id="WP_185427215.1">
    <property type="nucleotide sequence ID" value="NZ_JAARRL010000030.1"/>
</dbReference>
<dbReference type="EMBL" id="JAARRL010000030">
    <property type="protein sequence ID" value="MBC1501800.1"/>
    <property type="molecule type" value="Genomic_DNA"/>
</dbReference>
<dbReference type="SUPFAM" id="SSF88659">
    <property type="entry name" value="Sigma3 and sigma4 domains of RNA polymerase sigma factors"/>
    <property type="match status" value="1"/>
</dbReference>
<accession>A0A841Z9C5</accession>